<dbReference type="InterPro" id="IPR036397">
    <property type="entry name" value="RNaseH_sf"/>
</dbReference>
<evidence type="ECO:0000313" key="2">
    <source>
        <dbReference type="EMBL" id="KDN13787.1"/>
    </source>
</evidence>
<name>A0A836MPH8_9NEIS</name>
<dbReference type="GO" id="GO:0015074">
    <property type="term" value="P:DNA integration"/>
    <property type="evidence" value="ECO:0007669"/>
    <property type="project" value="InterPro"/>
</dbReference>
<dbReference type="SUPFAM" id="SSF53098">
    <property type="entry name" value="Ribonuclease H-like"/>
    <property type="match status" value="1"/>
</dbReference>
<dbReference type="AlphaFoldDB" id="A0A836MPH8"/>
<dbReference type="Gene3D" id="3.30.420.10">
    <property type="entry name" value="Ribonuclease H-like superfamily/Ribonuclease H"/>
    <property type="match status" value="1"/>
</dbReference>
<keyword evidence="3" id="KW-1185">Reference proteome</keyword>
<dbReference type="InterPro" id="IPR050900">
    <property type="entry name" value="Transposase_IS3/IS150/IS904"/>
</dbReference>
<organism evidence="2 3">
    <name type="scientific">Snodgrassella communis</name>
    <dbReference type="NCBI Taxonomy" id="2946699"/>
    <lineage>
        <taxon>Bacteria</taxon>
        <taxon>Pseudomonadati</taxon>
        <taxon>Pseudomonadota</taxon>
        <taxon>Betaproteobacteria</taxon>
        <taxon>Neisseriales</taxon>
        <taxon>Neisseriaceae</taxon>
        <taxon>Snodgrassella</taxon>
    </lineage>
</organism>
<dbReference type="GO" id="GO:0003676">
    <property type="term" value="F:nucleic acid binding"/>
    <property type="evidence" value="ECO:0007669"/>
    <property type="project" value="InterPro"/>
</dbReference>
<dbReference type="InterPro" id="IPR001584">
    <property type="entry name" value="Integrase_cat-core"/>
</dbReference>
<dbReference type="EMBL" id="JFZV01000023">
    <property type="protein sequence ID" value="KDN13787.1"/>
    <property type="molecule type" value="Genomic_DNA"/>
</dbReference>
<comment type="caution">
    <text evidence="2">The sequence shown here is derived from an EMBL/GenBank/DDBJ whole genome shotgun (WGS) entry which is preliminary data.</text>
</comment>
<sequence length="63" mass="7419">MAEATFKSIKTEFVKGEKFMTTEELEQAFAAYAYWYNHKRLHSSLGYLPPVEFNKRLPLNFVV</sequence>
<dbReference type="PANTHER" id="PTHR46889:SF4">
    <property type="entry name" value="TRANSPOSASE INSO FOR INSERTION SEQUENCE ELEMENT IS911B-RELATED"/>
    <property type="match status" value="1"/>
</dbReference>
<feature type="domain" description="Integrase catalytic" evidence="1">
    <location>
        <begin position="3"/>
        <end position="55"/>
    </location>
</feature>
<evidence type="ECO:0000313" key="3">
    <source>
        <dbReference type="Proteomes" id="UP000027170"/>
    </source>
</evidence>
<accession>A0A836MPH8</accession>
<evidence type="ECO:0000259" key="1">
    <source>
        <dbReference type="Pfam" id="PF13333"/>
    </source>
</evidence>
<protein>
    <recommendedName>
        <fullName evidence="1">Integrase catalytic domain-containing protein</fullName>
    </recommendedName>
</protein>
<proteinExistence type="predicted"/>
<dbReference type="PANTHER" id="PTHR46889">
    <property type="entry name" value="TRANSPOSASE INSF FOR INSERTION SEQUENCE IS3B-RELATED"/>
    <property type="match status" value="1"/>
</dbReference>
<reference evidence="2 3" key="1">
    <citation type="submission" date="2014-03" db="EMBL/GenBank/DDBJ databases">
        <title>The genomes of two eusocial bee gut symbionts.</title>
        <authorList>
            <person name="Kwong W.K."/>
            <person name="Engel P."/>
            <person name="Koch H."/>
            <person name="Moran N.A."/>
        </authorList>
    </citation>
    <scope>NUCLEOTIDE SEQUENCE [LARGE SCALE GENOMIC DNA]</scope>
    <source>
        <strain evidence="3">wkB29</strain>
    </source>
</reference>
<dbReference type="Pfam" id="PF13333">
    <property type="entry name" value="rve_2"/>
    <property type="match status" value="1"/>
</dbReference>
<dbReference type="InterPro" id="IPR012337">
    <property type="entry name" value="RNaseH-like_sf"/>
</dbReference>
<dbReference type="Proteomes" id="UP000027170">
    <property type="component" value="Unassembled WGS sequence"/>
</dbReference>
<gene>
    <name evidence="2" type="ORF">SALWKB29_2178</name>
</gene>